<name>A0A246RE63_9ACTN</name>
<evidence type="ECO:0000259" key="3">
    <source>
        <dbReference type="PROSITE" id="PS51387"/>
    </source>
</evidence>
<evidence type="ECO:0000313" key="4">
    <source>
        <dbReference type="EMBL" id="OWU99822.1"/>
    </source>
</evidence>
<dbReference type="Gene3D" id="3.30.43.10">
    <property type="entry name" value="Uridine Diphospho-n-acetylenolpyruvylglucosamine Reductase, domain 2"/>
    <property type="match status" value="1"/>
</dbReference>
<evidence type="ECO:0000313" key="5">
    <source>
        <dbReference type="Proteomes" id="UP000197174"/>
    </source>
</evidence>
<sequence length="479" mass="51322">MTHRPAPGASRRSGPFRRRLHRRAARVQFRRGRHTGGKRPDGTRPGRPGAAPGGARRTGRRGRQVSGVPRHNWAGNVHYAARAFHRPTTLDELRRLVAGSDRVRAVGSGHSFNRIGDTSGDLVSLAGLPPTVEVDRERGTVTVAAGLRYGDVATRLHEQGLALANLASLPHISVAGAVATGTHGSGDGNRNLAAAVAGLELVTADGDVLTVDRSAGDRFAGMVVSLGALGVVTRVTLDVLPTFTVRQYVREGLPVGALDAALASAYSVSGFTTWRSTDIDQVWRKQLADAPPPEPDWLGTTPAQRPAHPVPGMDPVSCTPQFGEPGPWHERLPHFRLGFLPSSGDELQSEYHLPRSAGAGALAALAGMRERIAPVLQICELRTVAADELWLSPNQGRDTLAVHFTWVDDAAAVQPVLAEIESRLAPFDPRPHWGKVFTLDPAVVAATFPRYADFAALLAELDPAGVFRTDLLDHYFPRA</sequence>
<protein>
    <submittedName>
        <fullName evidence="4">FAD-binding protein</fullName>
    </submittedName>
</protein>
<dbReference type="InterPro" id="IPR006094">
    <property type="entry name" value="Oxid_FAD_bind_N"/>
</dbReference>
<feature type="compositionally biased region" description="Low complexity" evidence="2">
    <location>
        <begin position="45"/>
        <end position="55"/>
    </location>
</feature>
<dbReference type="PIRSF" id="PIRSF000136">
    <property type="entry name" value="LGO_GLO"/>
    <property type="match status" value="1"/>
</dbReference>
<dbReference type="Pfam" id="PF04030">
    <property type="entry name" value="ALO"/>
    <property type="match status" value="1"/>
</dbReference>
<feature type="compositionally biased region" description="Basic residues" evidence="2">
    <location>
        <begin position="14"/>
        <end position="37"/>
    </location>
</feature>
<dbReference type="InterPro" id="IPR016169">
    <property type="entry name" value="FAD-bd_PCMH_sub2"/>
</dbReference>
<dbReference type="Gene3D" id="1.10.45.10">
    <property type="entry name" value="Vanillyl-alcohol Oxidase, Chain A, domain 4"/>
    <property type="match status" value="1"/>
</dbReference>
<accession>A0A246RE63</accession>
<dbReference type="EMBL" id="MZMV01000074">
    <property type="protein sequence ID" value="OWU99822.1"/>
    <property type="molecule type" value="Genomic_DNA"/>
</dbReference>
<organism evidence="4 5">
    <name type="scientific">Micromonospora wenchangensis</name>
    <dbReference type="NCBI Taxonomy" id="1185415"/>
    <lineage>
        <taxon>Bacteria</taxon>
        <taxon>Bacillati</taxon>
        <taxon>Actinomycetota</taxon>
        <taxon>Actinomycetes</taxon>
        <taxon>Micromonosporales</taxon>
        <taxon>Micromonosporaceae</taxon>
        <taxon>Micromonospora</taxon>
    </lineage>
</organism>
<dbReference type="GO" id="GO:0016020">
    <property type="term" value="C:membrane"/>
    <property type="evidence" value="ECO:0007669"/>
    <property type="project" value="InterPro"/>
</dbReference>
<dbReference type="PROSITE" id="PS51387">
    <property type="entry name" value="FAD_PCMH"/>
    <property type="match status" value="1"/>
</dbReference>
<dbReference type="InterPro" id="IPR016166">
    <property type="entry name" value="FAD-bd_PCMH"/>
</dbReference>
<dbReference type="InterPro" id="IPR016167">
    <property type="entry name" value="FAD-bd_PCMH_sub1"/>
</dbReference>
<keyword evidence="1" id="KW-0560">Oxidoreductase</keyword>
<dbReference type="Gene3D" id="3.30.465.10">
    <property type="match status" value="1"/>
</dbReference>
<feature type="region of interest" description="Disordered" evidence="2">
    <location>
        <begin position="290"/>
        <end position="310"/>
    </location>
</feature>
<dbReference type="InterPro" id="IPR036318">
    <property type="entry name" value="FAD-bd_PCMH-like_sf"/>
</dbReference>
<dbReference type="PANTHER" id="PTHR43762">
    <property type="entry name" value="L-GULONOLACTONE OXIDASE"/>
    <property type="match status" value="1"/>
</dbReference>
<comment type="caution">
    <text evidence="4">The sequence shown here is derived from an EMBL/GenBank/DDBJ whole genome shotgun (WGS) entry which is preliminary data.</text>
</comment>
<feature type="region of interest" description="Disordered" evidence="2">
    <location>
        <begin position="1"/>
        <end position="71"/>
    </location>
</feature>
<dbReference type="GO" id="GO:0071949">
    <property type="term" value="F:FAD binding"/>
    <property type="evidence" value="ECO:0007669"/>
    <property type="project" value="InterPro"/>
</dbReference>
<dbReference type="Proteomes" id="UP000197174">
    <property type="component" value="Unassembled WGS sequence"/>
</dbReference>
<dbReference type="Gene3D" id="3.30.70.2520">
    <property type="match status" value="1"/>
</dbReference>
<dbReference type="Gene3D" id="3.30.70.2530">
    <property type="match status" value="1"/>
</dbReference>
<dbReference type="SUPFAM" id="SSF56176">
    <property type="entry name" value="FAD-binding/transporter-associated domain-like"/>
    <property type="match status" value="1"/>
</dbReference>
<dbReference type="AlphaFoldDB" id="A0A246RE63"/>
<keyword evidence="5" id="KW-1185">Reference proteome</keyword>
<dbReference type="InterPro" id="IPR016171">
    <property type="entry name" value="Vanillyl_alc_oxidase_C-sub2"/>
</dbReference>
<dbReference type="InterPro" id="IPR007173">
    <property type="entry name" value="ALO_C"/>
</dbReference>
<dbReference type="Pfam" id="PF01565">
    <property type="entry name" value="FAD_binding_4"/>
    <property type="match status" value="1"/>
</dbReference>
<evidence type="ECO:0000256" key="2">
    <source>
        <dbReference type="SAM" id="MobiDB-lite"/>
    </source>
</evidence>
<feature type="domain" description="FAD-binding PCMH-type" evidence="3">
    <location>
        <begin position="76"/>
        <end position="242"/>
    </location>
</feature>
<dbReference type="GO" id="GO:0080049">
    <property type="term" value="F:L-gulono-1,4-lactone dehydrogenase activity"/>
    <property type="evidence" value="ECO:0007669"/>
    <property type="project" value="TreeGrafter"/>
</dbReference>
<dbReference type="InterPro" id="IPR010031">
    <property type="entry name" value="FAD_lactone_oxidase-like"/>
</dbReference>
<dbReference type="PANTHER" id="PTHR43762:SF1">
    <property type="entry name" value="D-ARABINONO-1,4-LACTONE OXIDASE"/>
    <property type="match status" value="1"/>
</dbReference>
<dbReference type="GO" id="GO:0003885">
    <property type="term" value="F:D-arabinono-1,4-lactone oxidase activity"/>
    <property type="evidence" value="ECO:0007669"/>
    <property type="project" value="InterPro"/>
</dbReference>
<proteinExistence type="predicted"/>
<gene>
    <name evidence="4" type="ORF">B5D80_28770</name>
</gene>
<reference evidence="4 5" key="1">
    <citation type="submission" date="2017-03" db="EMBL/GenBank/DDBJ databases">
        <title>Whole genome sequence of Micromonospora wenchangensis, isolated from mangrove soil.</title>
        <authorList>
            <person name="Yang H."/>
        </authorList>
    </citation>
    <scope>NUCLEOTIDE SEQUENCE [LARGE SCALE GENOMIC DNA]</scope>
    <source>
        <strain evidence="4 5">CCTCC AA 2012002</strain>
    </source>
</reference>
<evidence type="ECO:0000256" key="1">
    <source>
        <dbReference type="ARBA" id="ARBA00023002"/>
    </source>
</evidence>